<dbReference type="PANTHER" id="PTHR48101:SF4">
    <property type="entry name" value="METHYLMALONYL-COA MUTASE, MITOCHONDRIAL"/>
    <property type="match status" value="1"/>
</dbReference>
<dbReference type="AlphaFoldDB" id="A0A836CA64"/>
<gene>
    <name evidence="8" type="ORF">JKP88DRAFT_332100</name>
</gene>
<dbReference type="Proteomes" id="UP000664859">
    <property type="component" value="Unassembled WGS sequence"/>
</dbReference>
<comment type="cofactor">
    <cofactor evidence="1">
        <name>adenosylcob(III)alamin</name>
        <dbReference type="ChEBI" id="CHEBI:18408"/>
    </cofactor>
</comment>
<dbReference type="Gene3D" id="3.20.20.240">
    <property type="entry name" value="Methylmalonyl-CoA mutase"/>
    <property type="match status" value="1"/>
</dbReference>
<evidence type="ECO:0000256" key="1">
    <source>
        <dbReference type="ARBA" id="ARBA00001922"/>
    </source>
</evidence>
<keyword evidence="9" id="KW-1185">Reference proteome</keyword>
<comment type="similarity">
    <text evidence="2">Belongs to the methylmalonyl-CoA mutase family.</text>
</comment>
<dbReference type="Pfam" id="PF02310">
    <property type="entry name" value="B12-binding"/>
    <property type="match status" value="1"/>
</dbReference>
<keyword evidence="6" id="KW-0170">Cobalt</keyword>
<dbReference type="Gene3D" id="3.40.50.280">
    <property type="entry name" value="Cobalamin-binding domain"/>
    <property type="match status" value="1"/>
</dbReference>
<dbReference type="CDD" id="cd02071">
    <property type="entry name" value="MM_CoA_mut_B12_BD"/>
    <property type="match status" value="1"/>
</dbReference>
<protein>
    <submittedName>
        <fullName evidence="8">Methylmalonyl-CoA mutase-domain-containing protein</fullName>
    </submittedName>
</protein>
<evidence type="ECO:0000259" key="7">
    <source>
        <dbReference type="PROSITE" id="PS51332"/>
    </source>
</evidence>
<dbReference type="SUPFAM" id="SSF52242">
    <property type="entry name" value="Cobalamin (vitamin B12)-binding domain"/>
    <property type="match status" value="1"/>
</dbReference>
<evidence type="ECO:0000256" key="2">
    <source>
        <dbReference type="ARBA" id="ARBA00008465"/>
    </source>
</evidence>
<dbReference type="GO" id="GO:0005739">
    <property type="term" value="C:mitochondrion"/>
    <property type="evidence" value="ECO:0007669"/>
    <property type="project" value="TreeGrafter"/>
</dbReference>
<dbReference type="InterPro" id="IPR016176">
    <property type="entry name" value="Cbl-dep_enz_cat"/>
</dbReference>
<dbReference type="FunFam" id="3.20.20.240:FF:000001">
    <property type="entry name" value="Probable methylmalonyl-coa mutase"/>
    <property type="match status" value="1"/>
</dbReference>
<dbReference type="InterPro" id="IPR006159">
    <property type="entry name" value="Acid_CoA_mut_C"/>
</dbReference>
<reference evidence="8" key="1">
    <citation type="submission" date="2021-02" db="EMBL/GenBank/DDBJ databases">
        <title>First Annotated Genome of the Yellow-green Alga Tribonema minus.</title>
        <authorList>
            <person name="Mahan K.M."/>
        </authorList>
    </citation>
    <scope>NUCLEOTIDE SEQUENCE</scope>
    <source>
        <strain evidence="8">UTEX B ZZ1240</strain>
    </source>
</reference>
<dbReference type="InterPro" id="IPR006158">
    <property type="entry name" value="Cobalamin-bd"/>
</dbReference>
<feature type="domain" description="B12-binding" evidence="7">
    <location>
        <begin position="599"/>
        <end position="731"/>
    </location>
</feature>
<dbReference type="NCBIfam" id="NF006944">
    <property type="entry name" value="PRK09426.1"/>
    <property type="match status" value="1"/>
</dbReference>
<dbReference type="GO" id="GO:0046872">
    <property type="term" value="F:metal ion binding"/>
    <property type="evidence" value="ECO:0007669"/>
    <property type="project" value="UniProtKB-KW"/>
</dbReference>
<evidence type="ECO:0000256" key="3">
    <source>
        <dbReference type="ARBA" id="ARBA00022628"/>
    </source>
</evidence>
<dbReference type="GO" id="GO:0031419">
    <property type="term" value="F:cobalamin binding"/>
    <property type="evidence" value="ECO:0007669"/>
    <property type="project" value="UniProtKB-KW"/>
</dbReference>
<dbReference type="NCBIfam" id="TIGR00640">
    <property type="entry name" value="acid_CoA_mut_C"/>
    <property type="match status" value="1"/>
</dbReference>
<dbReference type="InterPro" id="IPR006098">
    <property type="entry name" value="MMCoA_mutase_a_cat"/>
</dbReference>
<dbReference type="InterPro" id="IPR036724">
    <property type="entry name" value="Cobalamin-bd_sf"/>
</dbReference>
<proteinExistence type="inferred from homology"/>
<dbReference type="EMBL" id="JAFCMP010000524">
    <property type="protein sequence ID" value="KAG5177563.1"/>
    <property type="molecule type" value="Genomic_DNA"/>
</dbReference>
<dbReference type="CDD" id="cd03679">
    <property type="entry name" value="MM_CoA_mutase_alpha_like"/>
    <property type="match status" value="1"/>
</dbReference>
<organism evidence="8 9">
    <name type="scientific">Tribonema minus</name>
    <dbReference type="NCBI Taxonomy" id="303371"/>
    <lineage>
        <taxon>Eukaryota</taxon>
        <taxon>Sar</taxon>
        <taxon>Stramenopiles</taxon>
        <taxon>Ochrophyta</taxon>
        <taxon>PX clade</taxon>
        <taxon>Xanthophyceae</taxon>
        <taxon>Tribonematales</taxon>
        <taxon>Tribonemataceae</taxon>
        <taxon>Tribonema</taxon>
    </lineage>
</organism>
<sequence length="733" mass="79862">MRTLKRSHAQVTLARSLASYPPKWAEAAAKELKGKTPDKLERQTAEGITLKPLYTDPAKPDDVPGEFPFTRGPYATMYTARPWTIRQYAGFSTAEESNAFYRRNLAMGQQGLSVAFDLATHRGYDSDHPRVTGDVGMAGVPIDTVEDMKVLFSGIPLEKMSVSMTMNGAVLPVLAYYIVAAEEQGVKQEQLQGTIQNDILKEFMVRNTFIYPPTPSMRAIGDIFGYTADYMPKYNSISISGYHMQEAGADSKLELALTIADGLEYIKTAVDAGLPVDKVAPRLSFFFCIGMNFYMEIAKLRAARYVWANMVKDRFKPKNAKSLVLRTHCQTSGYSLTEQDPYNNIIRTTIEAMSAVMGGTQSLHTNSFDEFSARLARNTQLIIQEETQICNVADPWGGSYMMEELTQELIKGAMDIIKEADAAGGMTKYIESGRAKLRIEEAATRKQGRIDSGKEVIVGVNKYRLEKENPIEVLHVDNTAVRISQTKGIEAVKASRDPKKVEECLAKLTESASITNESTAKGSHPMNLLRLSIEAARARCTLGEISSALEAVWGRHHPRGSVVHGAYGASYDSKGQDAEYEQVLSEVCIAMLTCEHSFNSPLCVCMQTQDGHDRGGKVVASGLADLGYDVDVGPLFQTPEEVAQQAIDADVHAIGVSSLAAGHKTLVPALIKALKDAGAGDIAVVAGGVIPPADYDFLYQAGVKCIFGPGTKVTKSALDTLRAIEKTGRKASA</sequence>
<keyword evidence="4" id="KW-0479">Metal-binding</keyword>
<dbReference type="GO" id="GO:0019678">
    <property type="term" value="P:propionate metabolic process, methylmalonyl pathway"/>
    <property type="evidence" value="ECO:0007669"/>
    <property type="project" value="TreeGrafter"/>
</dbReference>
<dbReference type="InterPro" id="IPR006099">
    <property type="entry name" value="MeMalonylCoA_mutase_a/b_cat"/>
</dbReference>
<keyword evidence="3" id="KW-0846">Cobalamin</keyword>
<dbReference type="Pfam" id="PF01642">
    <property type="entry name" value="MM_CoA_mutase"/>
    <property type="match status" value="1"/>
</dbReference>
<evidence type="ECO:0000313" key="9">
    <source>
        <dbReference type="Proteomes" id="UP000664859"/>
    </source>
</evidence>
<dbReference type="PROSITE" id="PS51332">
    <property type="entry name" value="B12_BINDING"/>
    <property type="match status" value="1"/>
</dbReference>
<accession>A0A836CA64</accession>
<dbReference type="SUPFAM" id="SSF51703">
    <property type="entry name" value="Cobalamin (vitamin B12)-dependent enzymes"/>
    <property type="match status" value="1"/>
</dbReference>
<evidence type="ECO:0000313" key="8">
    <source>
        <dbReference type="EMBL" id="KAG5177563.1"/>
    </source>
</evidence>
<dbReference type="PANTHER" id="PTHR48101">
    <property type="entry name" value="METHYLMALONYL-COA MUTASE, MITOCHONDRIAL-RELATED"/>
    <property type="match status" value="1"/>
</dbReference>
<keyword evidence="5" id="KW-0413">Isomerase</keyword>
<evidence type="ECO:0000256" key="6">
    <source>
        <dbReference type="ARBA" id="ARBA00023285"/>
    </source>
</evidence>
<comment type="caution">
    <text evidence="8">The sequence shown here is derived from an EMBL/GenBank/DDBJ whole genome shotgun (WGS) entry which is preliminary data.</text>
</comment>
<dbReference type="NCBIfam" id="TIGR00641">
    <property type="entry name" value="acid_CoA_mut_N"/>
    <property type="match status" value="1"/>
</dbReference>
<evidence type="ECO:0000256" key="4">
    <source>
        <dbReference type="ARBA" id="ARBA00022723"/>
    </source>
</evidence>
<name>A0A836CA64_9STRA</name>
<dbReference type="GO" id="GO:0004494">
    <property type="term" value="F:methylmalonyl-CoA mutase activity"/>
    <property type="evidence" value="ECO:0007669"/>
    <property type="project" value="UniProtKB-EC"/>
</dbReference>
<dbReference type="OrthoDB" id="198977at2759"/>
<evidence type="ECO:0000256" key="5">
    <source>
        <dbReference type="ARBA" id="ARBA00023235"/>
    </source>
</evidence>